<dbReference type="PANTHER" id="PTHR24014">
    <property type="entry name" value="2-OXOGLUTARATE AND IRON-DEPENDENT OXYGENASE DOMAIN-CONTAINING PROTEIN 2"/>
    <property type="match status" value="1"/>
</dbReference>
<dbReference type="Proteomes" id="UP000250572">
    <property type="component" value="Unassembled WGS sequence"/>
</dbReference>
<gene>
    <name evidence="3" type="ORF">CCH79_00013836</name>
</gene>
<dbReference type="InterPro" id="IPR011990">
    <property type="entry name" value="TPR-like_helical_dom_sf"/>
</dbReference>
<sequence>MLAVRCLREWSKISVTRVSFFPSETGILKTHLGGLRIPKLRFAVLSAVPVRFVSLSASVRTKTGASPDRENFGSLSEDFSSRRSFRKSSPDIQNLRHREDFMVEDEDAELKKPHRSTMKRNTAYWYFLQCKRLIKENKLQEALDVFSSNMLKEERLQPEEFNYSVLIGGCGRAGQLKKAFKLYNDMKKRGLAATDATYTALFNACAESPSKQAGLQQALKLEQELLRKNYPLSTITYHALLKTHAITNHIQACVHTLREMVKNGHAVTQEAFHYLLMGCLTDKDTGFRLALQVWRQMLRSGIVPDSKNYTLLLRTARDCGIGDPALASSVLLKPDYEMWREKEDASEASYKGVIDIDLLERQLFLQHSARSNSQTNNKLSEEEKPTHLVPIRQTENISLPSDIVADSTAPNLLDFFEGRGAAMFALSSVDTASDRLALIGGAKGFLDKMEANGLSPDLKTLTLLADMMEPGHQSLQMLLKAAKQHQVKLDVAFFNSAIRRTVRMGNVEDVKVTAHTKPIRNEDAGLRPNVHVFSALIGRAARRLDYIYLKMLLKSMKDLSVWPNEVIIRQLEFAAQYPPNYNQYKSRNNYLVHIDGFRGYYQQWLKDSAAQNTEVEEEQSEQLEQSALQCESGAAVDGLTEAQRNHRAAARRHFSRRNKKNVSQSY</sequence>
<evidence type="ECO:0000313" key="4">
    <source>
        <dbReference type="Proteomes" id="UP000250572"/>
    </source>
</evidence>
<keyword evidence="4" id="KW-1185">Reference proteome</keyword>
<dbReference type="GO" id="GO:0042780">
    <property type="term" value="P:tRNA 3'-end processing"/>
    <property type="evidence" value="ECO:0007669"/>
    <property type="project" value="TreeGrafter"/>
</dbReference>
<dbReference type="Pfam" id="PF13041">
    <property type="entry name" value="PPR_2"/>
    <property type="match status" value="1"/>
</dbReference>
<proteinExistence type="predicted"/>
<protein>
    <recommendedName>
        <fullName evidence="5">Pentacotripeptide-repeat region of PRORP domain-containing protein</fullName>
    </recommendedName>
</protein>
<name>A0A315VUK3_GAMAF</name>
<evidence type="ECO:0008006" key="5">
    <source>
        <dbReference type="Google" id="ProtNLM"/>
    </source>
</evidence>
<dbReference type="EMBL" id="NHOQ01001073">
    <property type="protein sequence ID" value="PWA27259.1"/>
    <property type="molecule type" value="Genomic_DNA"/>
</dbReference>
<evidence type="ECO:0000313" key="3">
    <source>
        <dbReference type="EMBL" id="PWA27259.1"/>
    </source>
</evidence>
<comment type="caution">
    <text evidence="3">The sequence shown here is derived from an EMBL/GenBank/DDBJ whole genome shotgun (WGS) entry which is preliminary data.</text>
</comment>
<dbReference type="NCBIfam" id="TIGR00756">
    <property type="entry name" value="PPR"/>
    <property type="match status" value="1"/>
</dbReference>
<dbReference type="PANTHER" id="PTHR24014:SF6">
    <property type="entry name" value="PENTATRICOPEPTIDE REPEAT-CONTAINING PROTEIN 1, MITOCHONDRIAL"/>
    <property type="match status" value="1"/>
</dbReference>
<dbReference type="STRING" id="33528.ENSGAFP00000019502"/>
<dbReference type="GO" id="GO:0005759">
    <property type="term" value="C:mitochondrial matrix"/>
    <property type="evidence" value="ECO:0007669"/>
    <property type="project" value="TreeGrafter"/>
</dbReference>
<organism evidence="3 4">
    <name type="scientific">Gambusia affinis</name>
    <name type="common">Western mosquitofish</name>
    <name type="synonym">Heterandria affinis</name>
    <dbReference type="NCBI Taxonomy" id="33528"/>
    <lineage>
        <taxon>Eukaryota</taxon>
        <taxon>Metazoa</taxon>
        <taxon>Chordata</taxon>
        <taxon>Craniata</taxon>
        <taxon>Vertebrata</taxon>
        <taxon>Euteleostomi</taxon>
        <taxon>Actinopterygii</taxon>
        <taxon>Neopterygii</taxon>
        <taxon>Teleostei</taxon>
        <taxon>Neoteleostei</taxon>
        <taxon>Acanthomorphata</taxon>
        <taxon>Ovalentaria</taxon>
        <taxon>Atherinomorphae</taxon>
        <taxon>Cyprinodontiformes</taxon>
        <taxon>Poeciliidae</taxon>
        <taxon>Poeciliinae</taxon>
        <taxon>Gambusia</taxon>
    </lineage>
</organism>
<dbReference type="InterPro" id="IPR002885">
    <property type="entry name" value="PPR_rpt"/>
</dbReference>
<dbReference type="Gene3D" id="1.25.40.10">
    <property type="entry name" value="Tetratricopeptide repeat domain"/>
    <property type="match status" value="3"/>
</dbReference>
<feature type="compositionally biased region" description="Basic residues" evidence="2">
    <location>
        <begin position="645"/>
        <end position="660"/>
    </location>
</feature>
<dbReference type="PROSITE" id="PS51375">
    <property type="entry name" value="PPR"/>
    <property type="match status" value="1"/>
</dbReference>
<dbReference type="FunFam" id="1.25.40.10:FF:000638">
    <property type="entry name" value="Pentatricopeptide repeat domain 1"/>
    <property type="match status" value="1"/>
</dbReference>
<dbReference type="GO" id="GO:0000049">
    <property type="term" value="F:tRNA binding"/>
    <property type="evidence" value="ECO:0007669"/>
    <property type="project" value="TreeGrafter"/>
</dbReference>
<evidence type="ECO:0000256" key="2">
    <source>
        <dbReference type="SAM" id="MobiDB-lite"/>
    </source>
</evidence>
<feature type="repeat" description="PPR" evidence="1">
    <location>
        <begin position="159"/>
        <end position="193"/>
    </location>
</feature>
<reference evidence="3 4" key="1">
    <citation type="journal article" date="2018" name="G3 (Bethesda)">
        <title>A High-Quality Reference Genome for the Invasive Mosquitofish Gambusia affinis Using a Chicago Library.</title>
        <authorList>
            <person name="Hoffberg S.L."/>
            <person name="Troendle N.J."/>
            <person name="Glenn T.C."/>
            <person name="Mahmud O."/>
            <person name="Louha S."/>
            <person name="Chalopin D."/>
            <person name="Bennetzen J.L."/>
            <person name="Mauricio R."/>
        </authorList>
    </citation>
    <scope>NUCLEOTIDE SEQUENCE [LARGE SCALE GENOMIC DNA]</scope>
    <source>
        <strain evidence="3">NE01/NJP1002.9</strain>
        <tissue evidence="3">Muscle</tissue>
    </source>
</reference>
<evidence type="ECO:0000256" key="1">
    <source>
        <dbReference type="PROSITE-ProRule" id="PRU00708"/>
    </source>
</evidence>
<accession>A0A315VUK3</accession>
<feature type="region of interest" description="Disordered" evidence="2">
    <location>
        <begin position="641"/>
        <end position="666"/>
    </location>
</feature>
<dbReference type="FunFam" id="1.25.40.10:FF:001102">
    <property type="entry name" value="Pentatricopeptide repeat domain 1"/>
    <property type="match status" value="1"/>
</dbReference>
<dbReference type="AlphaFoldDB" id="A0A315VUK3"/>